<feature type="compositionally biased region" description="Basic and acidic residues" evidence="1">
    <location>
        <begin position="50"/>
        <end position="63"/>
    </location>
</feature>
<evidence type="ECO:0000313" key="2">
    <source>
        <dbReference type="EMBL" id="KAK9098960.1"/>
    </source>
</evidence>
<name>A0AAP0EVD3_9MAGN</name>
<proteinExistence type="predicted"/>
<reference evidence="2 3" key="1">
    <citation type="submission" date="2024-01" db="EMBL/GenBank/DDBJ databases">
        <title>Genome assemblies of Stephania.</title>
        <authorList>
            <person name="Yang L."/>
        </authorList>
    </citation>
    <scope>NUCLEOTIDE SEQUENCE [LARGE SCALE GENOMIC DNA]</scope>
    <source>
        <strain evidence="2">YNDBR</strain>
        <tissue evidence="2">Leaf</tissue>
    </source>
</reference>
<protein>
    <submittedName>
        <fullName evidence="2">Uncharacterized protein</fullName>
    </submittedName>
</protein>
<dbReference type="Proteomes" id="UP001420932">
    <property type="component" value="Unassembled WGS sequence"/>
</dbReference>
<organism evidence="2 3">
    <name type="scientific">Stephania yunnanensis</name>
    <dbReference type="NCBI Taxonomy" id="152371"/>
    <lineage>
        <taxon>Eukaryota</taxon>
        <taxon>Viridiplantae</taxon>
        <taxon>Streptophyta</taxon>
        <taxon>Embryophyta</taxon>
        <taxon>Tracheophyta</taxon>
        <taxon>Spermatophyta</taxon>
        <taxon>Magnoliopsida</taxon>
        <taxon>Ranunculales</taxon>
        <taxon>Menispermaceae</taxon>
        <taxon>Menispermoideae</taxon>
        <taxon>Cissampelideae</taxon>
        <taxon>Stephania</taxon>
    </lineage>
</organism>
<keyword evidence="3" id="KW-1185">Reference proteome</keyword>
<sequence length="151" mass="17758">MSTQQPIIAKIIAHHRTERASIVEGRHRRLDMLESKLTFTQEDVDDDGDQTERKQSEEHRYSPEMKTGQGERGVKNETLTTIETGQREGEVKNTAEQGWRQAREQEVKKEVDFQNLLVMELNERVILSMYHYNHIYSHPSNSQPNKSHKWE</sequence>
<comment type="caution">
    <text evidence="2">The sequence shown here is derived from an EMBL/GenBank/DDBJ whole genome shotgun (WGS) entry which is preliminary data.</text>
</comment>
<dbReference type="AlphaFoldDB" id="A0AAP0EVD3"/>
<feature type="region of interest" description="Disordered" evidence="1">
    <location>
        <begin position="40"/>
        <end position="98"/>
    </location>
</feature>
<dbReference type="EMBL" id="JBBNAF010000011">
    <property type="protein sequence ID" value="KAK9098960.1"/>
    <property type="molecule type" value="Genomic_DNA"/>
</dbReference>
<accession>A0AAP0EVD3</accession>
<evidence type="ECO:0000256" key="1">
    <source>
        <dbReference type="SAM" id="MobiDB-lite"/>
    </source>
</evidence>
<evidence type="ECO:0000313" key="3">
    <source>
        <dbReference type="Proteomes" id="UP001420932"/>
    </source>
</evidence>
<gene>
    <name evidence="2" type="ORF">Syun_026005</name>
</gene>